<protein>
    <recommendedName>
        <fullName evidence="1">DUF1559 domain-containing protein</fullName>
    </recommendedName>
</protein>
<name>F0SGF8_RUBBR</name>
<dbReference type="Gene3D" id="3.30.700.10">
    <property type="entry name" value="Glycoprotein, Type 4 Pilin"/>
    <property type="match status" value="1"/>
</dbReference>
<dbReference type="InterPro" id="IPR027558">
    <property type="entry name" value="Pre_pil_HX9DG_C"/>
</dbReference>
<dbReference type="PANTHER" id="PTHR30093">
    <property type="entry name" value="GENERAL SECRETION PATHWAY PROTEIN G"/>
    <property type="match status" value="1"/>
</dbReference>
<organism evidence="2 3">
    <name type="scientific">Rubinisphaera brasiliensis (strain ATCC 49424 / DSM 5305 / JCM 21570 / IAM 15109 / NBRC 103401 / IFAM 1448)</name>
    <name type="common">Planctomyces brasiliensis</name>
    <dbReference type="NCBI Taxonomy" id="756272"/>
    <lineage>
        <taxon>Bacteria</taxon>
        <taxon>Pseudomonadati</taxon>
        <taxon>Planctomycetota</taxon>
        <taxon>Planctomycetia</taxon>
        <taxon>Planctomycetales</taxon>
        <taxon>Planctomycetaceae</taxon>
        <taxon>Rubinisphaera</taxon>
    </lineage>
</organism>
<dbReference type="PANTHER" id="PTHR30093:SF2">
    <property type="entry name" value="TYPE II SECRETION SYSTEM PROTEIN H"/>
    <property type="match status" value="1"/>
</dbReference>
<evidence type="ECO:0000313" key="3">
    <source>
        <dbReference type="Proteomes" id="UP000006860"/>
    </source>
</evidence>
<dbReference type="InterPro" id="IPR012902">
    <property type="entry name" value="N_methyl_site"/>
</dbReference>
<accession>F0SGF8</accession>
<dbReference type="Pfam" id="PF07963">
    <property type="entry name" value="N_methyl"/>
    <property type="match status" value="1"/>
</dbReference>
<dbReference type="STRING" id="756272.Plabr_2959"/>
<dbReference type="AlphaFoldDB" id="F0SGF8"/>
<dbReference type="eggNOG" id="COG2165">
    <property type="taxonomic scope" value="Bacteria"/>
</dbReference>
<dbReference type="NCBIfam" id="TIGR02532">
    <property type="entry name" value="IV_pilin_GFxxxE"/>
    <property type="match status" value="1"/>
</dbReference>
<gene>
    <name evidence="2" type="ordered locus">Plabr_2959</name>
</gene>
<feature type="domain" description="DUF1559" evidence="1">
    <location>
        <begin position="31"/>
        <end position="335"/>
    </location>
</feature>
<dbReference type="Pfam" id="PF07596">
    <property type="entry name" value="SBP_bac_10"/>
    <property type="match status" value="1"/>
</dbReference>
<dbReference type="InterPro" id="IPR045584">
    <property type="entry name" value="Pilin-like"/>
</dbReference>
<dbReference type="NCBIfam" id="TIGR04294">
    <property type="entry name" value="pre_pil_HX9DG"/>
    <property type="match status" value="1"/>
</dbReference>
<dbReference type="RefSeq" id="WP_013629278.1">
    <property type="nucleotide sequence ID" value="NC_015174.1"/>
</dbReference>
<evidence type="ECO:0000313" key="2">
    <source>
        <dbReference type="EMBL" id="ADY60557.1"/>
    </source>
</evidence>
<dbReference type="InterPro" id="IPR011453">
    <property type="entry name" value="DUF1559"/>
</dbReference>
<dbReference type="SUPFAM" id="SSF54523">
    <property type="entry name" value="Pili subunits"/>
    <property type="match status" value="1"/>
</dbReference>
<proteinExistence type="predicted"/>
<evidence type="ECO:0000259" key="1">
    <source>
        <dbReference type="Pfam" id="PF07596"/>
    </source>
</evidence>
<dbReference type="EMBL" id="CP002546">
    <property type="protein sequence ID" value="ADY60557.1"/>
    <property type="molecule type" value="Genomic_DNA"/>
</dbReference>
<dbReference type="HOGENOM" id="CLU_041661_0_0_0"/>
<reference evidence="3" key="1">
    <citation type="submission" date="2011-02" db="EMBL/GenBank/DDBJ databases">
        <title>The complete genome of Planctomyces brasiliensis DSM 5305.</title>
        <authorList>
            <person name="Lucas S."/>
            <person name="Copeland A."/>
            <person name="Lapidus A."/>
            <person name="Bruce D."/>
            <person name="Goodwin L."/>
            <person name="Pitluck S."/>
            <person name="Kyrpides N."/>
            <person name="Mavromatis K."/>
            <person name="Pagani I."/>
            <person name="Ivanova N."/>
            <person name="Ovchinnikova G."/>
            <person name="Lu M."/>
            <person name="Detter J.C."/>
            <person name="Han C."/>
            <person name="Land M."/>
            <person name="Hauser L."/>
            <person name="Markowitz V."/>
            <person name="Cheng J.-F."/>
            <person name="Hugenholtz P."/>
            <person name="Woyke T."/>
            <person name="Wu D."/>
            <person name="Tindall B."/>
            <person name="Pomrenke H.G."/>
            <person name="Brambilla E."/>
            <person name="Klenk H.-P."/>
            <person name="Eisen J.A."/>
        </authorList>
    </citation>
    <scope>NUCLEOTIDE SEQUENCE [LARGE SCALE GENOMIC DNA]</scope>
    <source>
        <strain evidence="3">ATCC 49424 / DSM 5305 / JCM 21570 / NBRC 103401 / IFAM 1448</strain>
    </source>
</reference>
<dbReference type="KEGG" id="pbs:Plabr_2959"/>
<keyword evidence="3" id="KW-1185">Reference proteome</keyword>
<dbReference type="Proteomes" id="UP000006860">
    <property type="component" value="Chromosome"/>
</dbReference>
<sequence>MRIRTGFTLIELLVVIAIIAVLVALLLPAVQQAREAARRSSCKNNLKQLGIAMHNYYDAYELFPPGFVNANPVVVRSLAGGAYVSYSEGAPASSWAWGTFLLPQLEQTALFDTLAPNHQTPEAIFQSSVSEKIDAMQSSISTFRCPSDSAPSRNNRHIIDSTENDDYHVATSNYVAVNGGGSNSSGYHGWTRMNVLSPHVGNGRFGMFGNSTATSMNDIIDGASNTLMLGERSWRLNSPNGQQDCSAASIFGVFGNGSNWDARTALANGTWGINYAGSGQPPAPTGNGVRSRVLLPIGSPTSHGCSFSFSSSHDGMAQFVMADGSVRAISENIEMDPDGRNGGGSTSAYSSPPASFLFQNLCNMRDRNTIGEF</sequence>
<dbReference type="PROSITE" id="PS00409">
    <property type="entry name" value="PROKAR_NTER_METHYL"/>
    <property type="match status" value="1"/>
</dbReference>